<gene>
    <name evidence="3" type="ORF">DXC81_04795</name>
</gene>
<feature type="transmembrane region" description="Helical" evidence="1">
    <location>
        <begin position="85"/>
        <end position="102"/>
    </location>
</feature>
<keyword evidence="1" id="KW-0472">Membrane</keyword>
<feature type="transmembrane region" description="Helical" evidence="1">
    <location>
        <begin position="188"/>
        <end position="210"/>
    </location>
</feature>
<dbReference type="AlphaFoldDB" id="A0A3E4QUQ2"/>
<dbReference type="InterPro" id="IPR002656">
    <property type="entry name" value="Acyl_transf_3_dom"/>
</dbReference>
<keyword evidence="1" id="KW-1133">Transmembrane helix</keyword>
<feature type="transmembrane region" description="Helical" evidence="1">
    <location>
        <begin position="297"/>
        <end position="318"/>
    </location>
</feature>
<dbReference type="RefSeq" id="WP_117679415.1">
    <property type="nucleotide sequence ID" value="NZ_QSRJ01000004.1"/>
</dbReference>
<dbReference type="Proteomes" id="UP000260943">
    <property type="component" value="Unassembled WGS sequence"/>
</dbReference>
<protein>
    <recommendedName>
        <fullName evidence="2">Acyltransferase 3 domain-containing protein</fullName>
    </recommendedName>
</protein>
<evidence type="ECO:0000259" key="2">
    <source>
        <dbReference type="Pfam" id="PF01757"/>
    </source>
</evidence>
<keyword evidence="1" id="KW-0812">Transmembrane</keyword>
<organism evidence="3 4">
    <name type="scientific">Collinsella tanakaei</name>
    <dbReference type="NCBI Taxonomy" id="626935"/>
    <lineage>
        <taxon>Bacteria</taxon>
        <taxon>Bacillati</taxon>
        <taxon>Actinomycetota</taxon>
        <taxon>Coriobacteriia</taxon>
        <taxon>Coriobacteriales</taxon>
        <taxon>Coriobacteriaceae</taxon>
        <taxon>Collinsella</taxon>
    </lineage>
</organism>
<evidence type="ECO:0000256" key="1">
    <source>
        <dbReference type="SAM" id="Phobius"/>
    </source>
</evidence>
<feature type="domain" description="Acyltransferase 3" evidence="2">
    <location>
        <begin position="24"/>
        <end position="318"/>
    </location>
</feature>
<sequence length="345" mass="37637">MSKSTTGPVITPASVPPHPSQRLEWIDIAKGFACLLVIVGHTISPESAPYRYIFSFHMPLFFILAGYTFKPKPLMPLVASSAKRLLLPYTIVFLLWHGMLALKSGPITDQSILSLALTYTFASGIDLETPKVVAVGMAWFLVVLFVARILFNIAATAAQRSKKPLATLGILSLTSFALGYSLGARLGIYLPFSFDIALVAIFFMYVGYAAKQLDLFSKIKSKWLALPISVVLWLATSSNSSLELATRAYHNVALALIAAIAGTLSVCLAATVLSKASHPAINYSIKKPLLFYGREGMAIYCMHALDWWIAWSSLPFLIGMPFSNGIASIVRIMYCTGFVLLLRTA</sequence>
<feature type="transmembrane region" description="Helical" evidence="1">
    <location>
        <begin position="252"/>
        <end position="276"/>
    </location>
</feature>
<dbReference type="InterPro" id="IPR052734">
    <property type="entry name" value="Nod_factor_acetyltransferase"/>
</dbReference>
<evidence type="ECO:0000313" key="4">
    <source>
        <dbReference type="Proteomes" id="UP000260943"/>
    </source>
</evidence>
<feature type="transmembrane region" description="Helical" evidence="1">
    <location>
        <begin position="222"/>
        <end position="240"/>
    </location>
</feature>
<dbReference type="EMBL" id="QSRJ01000004">
    <property type="protein sequence ID" value="RGL10787.1"/>
    <property type="molecule type" value="Genomic_DNA"/>
</dbReference>
<proteinExistence type="predicted"/>
<reference evidence="3 4" key="1">
    <citation type="submission" date="2018-08" db="EMBL/GenBank/DDBJ databases">
        <title>A genome reference for cultivated species of the human gut microbiota.</title>
        <authorList>
            <person name="Zou Y."/>
            <person name="Xue W."/>
            <person name="Luo G."/>
        </authorList>
    </citation>
    <scope>NUCLEOTIDE SEQUENCE [LARGE SCALE GENOMIC DNA]</scope>
    <source>
        <strain evidence="3 4">TF08-14</strain>
    </source>
</reference>
<dbReference type="PANTHER" id="PTHR37312:SF1">
    <property type="entry name" value="MEMBRANE-BOUND ACYLTRANSFERASE YKRP-RELATED"/>
    <property type="match status" value="1"/>
</dbReference>
<feature type="transmembrane region" description="Helical" evidence="1">
    <location>
        <begin position="132"/>
        <end position="153"/>
    </location>
</feature>
<name>A0A3E4QUQ2_9ACTN</name>
<accession>A0A3E4QUQ2</accession>
<dbReference type="GO" id="GO:0016747">
    <property type="term" value="F:acyltransferase activity, transferring groups other than amino-acyl groups"/>
    <property type="evidence" value="ECO:0007669"/>
    <property type="project" value="InterPro"/>
</dbReference>
<dbReference type="Pfam" id="PF01757">
    <property type="entry name" value="Acyl_transf_3"/>
    <property type="match status" value="1"/>
</dbReference>
<comment type="caution">
    <text evidence="3">The sequence shown here is derived from an EMBL/GenBank/DDBJ whole genome shotgun (WGS) entry which is preliminary data.</text>
</comment>
<evidence type="ECO:0000313" key="3">
    <source>
        <dbReference type="EMBL" id="RGL10787.1"/>
    </source>
</evidence>
<dbReference type="PANTHER" id="PTHR37312">
    <property type="entry name" value="MEMBRANE-BOUND ACYLTRANSFERASE YKRP-RELATED"/>
    <property type="match status" value="1"/>
</dbReference>